<feature type="domain" description="Galectin" evidence="4">
    <location>
        <begin position="128"/>
        <end position="260"/>
    </location>
</feature>
<dbReference type="Gene3D" id="2.60.120.200">
    <property type="match status" value="1"/>
</dbReference>
<dbReference type="InterPro" id="IPR013320">
    <property type="entry name" value="ConA-like_dom_sf"/>
</dbReference>
<gene>
    <name evidence="5" type="ORF">ElyMa_001003100</name>
</gene>
<dbReference type="Proteomes" id="UP000762676">
    <property type="component" value="Unassembled WGS sequence"/>
</dbReference>
<evidence type="ECO:0000256" key="1">
    <source>
        <dbReference type="ARBA" id="ARBA00022734"/>
    </source>
</evidence>
<protein>
    <recommendedName>
        <fullName evidence="2">Galectin</fullName>
    </recommendedName>
</protein>
<dbReference type="PROSITE" id="PS51304">
    <property type="entry name" value="GALECTIN"/>
    <property type="match status" value="1"/>
</dbReference>
<comment type="caution">
    <text evidence="5">The sequence shown here is derived from an EMBL/GenBank/DDBJ whole genome shotgun (WGS) entry which is preliminary data.</text>
</comment>
<evidence type="ECO:0000256" key="2">
    <source>
        <dbReference type="RuleBase" id="RU102079"/>
    </source>
</evidence>
<dbReference type="Pfam" id="PF00337">
    <property type="entry name" value="Gal-bind_lectin"/>
    <property type="match status" value="1"/>
</dbReference>
<proteinExistence type="predicted"/>
<dbReference type="AlphaFoldDB" id="A0AAV4HK83"/>
<dbReference type="SUPFAM" id="SSF49899">
    <property type="entry name" value="Concanavalin A-like lectins/glucanases"/>
    <property type="match status" value="1"/>
</dbReference>
<dbReference type="SMART" id="SM00908">
    <property type="entry name" value="Gal-bind_lectin"/>
    <property type="match status" value="1"/>
</dbReference>
<keyword evidence="1 2" id="KW-0430">Lectin</keyword>
<accession>A0AAV4HK83</accession>
<feature type="chain" id="PRO_5043977407" description="Galectin" evidence="3">
    <location>
        <begin position="23"/>
        <end position="260"/>
    </location>
</feature>
<dbReference type="EMBL" id="BMAT01002039">
    <property type="protein sequence ID" value="GFR97810.1"/>
    <property type="molecule type" value="Genomic_DNA"/>
</dbReference>
<evidence type="ECO:0000313" key="5">
    <source>
        <dbReference type="EMBL" id="GFR97810.1"/>
    </source>
</evidence>
<keyword evidence="6" id="KW-1185">Reference proteome</keyword>
<dbReference type="InterPro" id="IPR001079">
    <property type="entry name" value="Galectin_CRD"/>
</dbReference>
<evidence type="ECO:0000259" key="4">
    <source>
        <dbReference type="PROSITE" id="PS51304"/>
    </source>
</evidence>
<sequence>MSYVTQKLFLVWYMAFCQLVGSCSPTTTTTHFQKYKNLGLTCEVSPVQFTSSSGDILTCSRACREHRGCTSFVYTQNSFSVPSHVKPGKCTFCPVHNIGGLRYPSIASSETETWLGFMGRMFKPPSHTFLPIPGALSIGKLMVVKGRVPVPAQARFYVDIFHNDQANVVIRIAPRLNFLEHENQLRISSFVVGDKWDVRIIPEFPFAQGKDYEISLLSTKHGFAVYIDKVFMHNVHRTLNMVSDIGYLSFKDTHIYMVFY</sequence>
<dbReference type="PROSITE" id="PS51257">
    <property type="entry name" value="PROKAR_LIPOPROTEIN"/>
    <property type="match status" value="1"/>
</dbReference>
<reference evidence="5 6" key="1">
    <citation type="journal article" date="2021" name="Elife">
        <title>Chloroplast acquisition without the gene transfer in kleptoplastic sea slugs, Plakobranchus ocellatus.</title>
        <authorList>
            <person name="Maeda T."/>
            <person name="Takahashi S."/>
            <person name="Yoshida T."/>
            <person name="Shimamura S."/>
            <person name="Takaki Y."/>
            <person name="Nagai Y."/>
            <person name="Toyoda A."/>
            <person name="Suzuki Y."/>
            <person name="Arimoto A."/>
            <person name="Ishii H."/>
            <person name="Satoh N."/>
            <person name="Nishiyama T."/>
            <person name="Hasebe M."/>
            <person name="Maruyama T."/>
            <person name="Minagawa J."/>
            <person name="Obokata J."/>
            <person name="Shigenobu S."/>
        </authorList>
    </citation>
    <scope>NUCLEOTIDE SEQUENCE [LARGE SCALE GENOMIC DNA]</scope>
</reference>
<keyword evidence="3" id="KW-0732">Signal</keyword>
<evidence type="ECO:0000313" key="6">
    <source>
        <dbReference type="Proteomes" id="UP000762676"/>
    </source>
</evidence>
<organism evidence="5 6">
    <name type="scientific">Elysia marginata</name>
    <dbReference type="NCBI Taxonomy" id="1093978"/>
    <lineage>
        <taxon>Eukaryota</taxon>
        <taxon>Metazoa</taxon>
        <taxon>Spiralia</taxon>
        <taxon>Lophotrochozoa</taxon>
        <taxon>Mollusca</taxon>
        <taxon>Gastropoda</taxon>
        <taxon>Heterobranchia</taxon>
        <taxon>Euthyneura</taxon>
        <taxon>Panpulmonata</taxon>
        <taxon>Sacoglossa</taxon>
        <taxon>Placobranchoidea</taxon>
        <taxon>Plakobranchidae</taxon>
        <taxon>Elysia</taxon>
    </lineage>
</organism>
<name>A0AAV4HK83_9GAST</name>
<feature type="signal peptide" evidence="3">
    <location>
        <begin position="1"/>
        <end position="22"/>
    </location>
</feature>
<dbReference type="GO" id="GO:0030246">
    <property type="term" value="F:carbohydrate binding"/>
    <property type="evidence" value="ECO:0007669"/>
    <property type="project" value="UniProtKB-UniRule"/>
</dbReference>
<evidence type="ECO:0000256" key="3">
    <source>
        <dbReference type="SAM" id="SignalP"/>
    </source>
</evidence>